<keyword evidence="2" id="KW-1185">Reference proteome</keyword>
<proteinExistence type="predicted"/>
<dbReference type="Proteomes" id="UP000828048">
    <property type="component" value="Chromosome 8"/>
</dbReference>
<organism evidence="1 2">
    <name type="scientific">Vaccinium darrowii</name>
    <dbReference type="NCBI Taxonomy" id="229202"/>
    <lineage>
        <taxon>Eukaryota</taxon>
        <taxon>Viridiplantae</taxon>
        <taxon>Streptophyta</taxon>
        <taxon>Embryophyta</taxon>
        <taxon>Tracheophyta</taxon>
        <taxon>Spermatophyta</taxon>
        <taxon>Magnoliopsida</taxon>
        <taxon>eudicotyledons</taxon>
        <taxon>Gunneridae</taxon>
        <taxon>Pentapetalae</taxon>
        <taxon>asterids</taxon>
        <taxon>Ericales</taxon>
        <taxon>Ericaceae</taxon>
        <taxon>Vaccinioideae</taxon>
        <taxon>Vaccinieae</taxon>
        <taxon>Vaccinium</taxon>
    </lineage>
</organism>
<protein>
    <submittedName>
        <fullName evidence="1">Uncharacterized protein</fullName>
    </submittedName>
</protein>
<gene>
    <name evidence="1" type="ORF">Vadar_001803</name>
</gene>
<comment type="caution">
    <text evidence="1">The sequence shown here is derived from an EMBL/GenBank/DDBJ whole genome shotgun (WGS) entry which is preliminary data.</text>
</comment>
<sequence length="535" mass="59777">MSWEDATWGDDLFFLVVHLAQMPYFSGGGSRVWDAQRWSIWGRVGHSEALLETAYLEATLLIWSQSTLDSAWRRTHSCGAERSEVASLIRGRALVGDLAHSEAERLDVGAQRHSRRWHTQKMPGGGAPGGTPGDGLSGCGARRHAQLVVGATGGMTWSRRAIPRGGGPSDTAPQVATARAISGDVREYVDGVMRGAKNRVYMEIERVIKEHDYTPQVTRAVVRCWLNVDRRIGEESPAGDVELWRKDLEEEDPKEPAATIVEERVKMDLAEARFAVVPSDSESELLSFPLRQRRKYFKDLFGSEKLGYFEYAKETTIEADDASLSSESTQMKMKSFLDDALSSSCEGLMVKSLDVDAGYSPSKRSDSWLKVKRDYVEGLGDSLDLVPIGAWHGNGRKAGWYSPFLMACYEPDTQEFQSVCRVMSGFSDSFYIEMKEFFSGDKMLSKKPLYYQTAEVPDMWFSPELVWEIRGADFTVSPVHKAAIGLVHPSRGISIRFPRFVRSVSDRKPEECSTASDMADMFNSQTRKMDVSTEG</sequence>
<dbReference type="EMBL" id="CM037158">
    <property type="protein sequence ID" value="KAH7850703.1"/>
    <property type="molecule type" value="Genomic_DNA"/>
</dbReference>
<accession>A0ACB7YAV2</accession>
<name>A0ACB7YAV2_9ERIC</name>
<reference evidence="1 2" key="1">
    <citation type="journal article" date="2021" name="Hortic Res">
        <title>High-quality reference genome and annotation aids understanding of berry development for evergreen blueberry (Vaccinium darrowii).</title>
        <authorList>
            <person name="Yu J."/>
            <person name="Hulse-Kemp A.M."/>
            <person name="Babiker E."/>
            <person name="Staton M."/>
        </authorList>
    </citation>
    <scope>NUCLEOTIDE SEQUENCE [LARGE SCALE GENOMIC DNA]</scope>
    <source>
        <strain evidence="2">cv. NJ 8807/NJ 8810</strain>
        <tissue evidence="1">Young leaf</tissue>
    </source>
</reference>
<evidence type="ECO:0000313" key="2">
    <source>
        <dbReference type="Proteomes" id="UP000828048"/>
    </source>
</evidence>
<evidence type="ECO:0000313" key="1">
    <source>
        <dbReference type="EMBL" id="KAH7850703.1"/>
    </source>
</evidence>